<evidence type="ECO:0000256" key="10">
    <source>
        <dbReference type="SAM" id="MobiDB-lite"/>
    </source>
</evidence>
<evidence type="ECO:0000313" key="11">
    <source>
        <dbReference type="EMBL" id="MCW8086292.1"/>
    </source>
</evidence>
<evidence type="ECO:0000256" key="6">
    <source>
        <dbReference type="ARBA" id="ARBA00022989"/>
    </source>
</evidence>
<keyword evidence="8 9" id="KW-0472">Membrane</keyword>
<comment type="subunit">
    <text evidence="9">The Tat system comprises two distinct complexes: a TatABC complex, containing multiple copies of TatA, TatB and TatC subunits, and a separate TatA complex, containing only TatA subunits. Substrates initially bind to the TatABC complex, which probably triggers association of the separate TatA complex to form the active translocon.</text>
</comment>
<dbReference type="PRINTS" id="PR01506">
    <property type="entry name" value="TATBPROTEIN"/>
</dbReference>
<comment type="caution">
    <text evidence="11">The sequence shown here is derived from an EMBL/GenBank/DDBJ whole genome shotgun (WGS) entry which is preliminary data.</text>
</comment>
<evidence type="ECO:0000256" key="1">
    <source>
        <dbReference type="ARBA" id="ARBA00004167"/>
    </source>
</evidence>
<dbReference type="HAMAP" id="MF_00237">
    <property type="entry name" value="TatB"/>
    <property type="match status" value="1"/>
</dbReference>
<organism evidence="11 12">
    <name type="scientific">Sabulicella glaciei</name>
    <dbReference type="NCBI Taxonomy" id="2984948"/>
    <lineage>
        <taxon>Bacteria</taxon>
        <taxon>Pseudomonadati</taxon>
        <taxon>Pseudomonadota</taxon>
        <taxon>Alphaproteobacteria</taxon>
        <taxon>Acetobacterales</taxon>
        <taxon>Acetobacteraceae</taxon>
        <taxon>Sabulicella</taxon>
    </lineage>
</organism>
<keyword evidence="6 9" id="KW-1133">Transmembrane helix</keyword>
<dbReference type="Proteomes" id="UP001526430">
    <property type="component" value="Unassembled WGS sequence"/>
</dbReference>
<evidence type="ECO:0000256" key="8">
    <source>
        <dbReference type="ARBA" id="ARBA00023136"/>
    </source>
</evidence>
<keyword evidence="4 9" id="KW-0812">Transmembrane</keyword>
<dbReference type="InterPro" id="IPR018448">
    <property type="entry name" value="TatB"/>
</dbReference>
<sequence>MLDLAWSEIALIAVVAVVVIGPKDLPGAVRGVADLIKKGKRQLASFQQQADELVREANLEDVRNQIAEVKGTINEIRSFDLKGELKKHVDGDGTLTKTFSENPLDTNTAPVWTPPPTAREVADAPAMIPPQTMAPPKPVEEPKPAAADAPSFVPPATPAPPPGVTPVAPEPEMPPALSSAAPRQG</sequence>
<evidence type="ECO:0000256" key="4">
    <source>
        <dbReference type="ARBA" id="ARBA00022692"/>
    </source>
</evidence>
<feature type="compositionally biased region" description="Polar residues" evidence="10">
    <location>
        <begin position="97"/>
        <end position="110"/>
    </location>
</feature>
<evidence type="ECO:0000256" key="3">
    <source>
        <dbReference type="ARBA" id="ARBA00022475"/>
    </source>
</evidence>
<keyword evidence="2 9" id="KW-0813">Transport</keyword>
<dbReference type="Pfam" id="PF02416">
    <property type="entry name" value="TatA_B_E"/>
    <property type="match status" value="1"/>
</dbReference>
<comment type="function">
    <text evidence="9">Part of the twin-arginine translocation (Tat) system that transports large folded proteins containing a characteristic twin-arginine motif in their signal peptide across membranes. Together with TatC, TatB is part of a receptor directly interacting with Tat signal peptides. TatB may form an oligomeric binding site that transiently accommodates folded Tat precursor proteins before their translocation.</text>
</comment>
<keyword evidence="12" id="KW-1185">Reference proteome</keyword>
<protein>
    <recommendedName>
        <fullName evidence="9">Sec-independent protein translocase protein TatB</fullName>
    </recommendedName>
</protein>
<keyword evidence="5 9" id="KW-0653">Protein transport</keyword>
<dbReference type="RefSeq" id="WP_301590299.1">
    <property type="nucleotide sequence ID" value="NZ_JAPFQI010000008.1"/>
</dbReference>
<dbReference type="EMBL" id="JAPFQI010000008">
    <property type="protein sequence ID" value="MCW8086292.1"/>
    <property type="molecule type" value="Genomic_DNA"/>
</dbReference>
<evidence type="ECO:0000313" key="12">
    <source>
        <dbReference type="Proteomes" id="UP001526430"/>
    </source>
</evidence>
<evidence type="ECO:0000256" key="7">
    <source>
        <dbReference type="ARBA" id="ARBA00023010"/>
    </source>
</evidence>
<evidence type="ECO:0000256" key="5">
    <source>
        <dbReference type="ARBA" id="ARBA00022927"/>
    </source>
</evidence>
<accession>A0ABT3NVV5</accession>
<feature type="region of interest" description="Disordered" evidence="10">
    <location>
        <begin position="97"/>
        <end position="185"/>
    </location>
</feature>
<keyword evidence="3 9" id="KW-1003">Cell membrane</keyword>
<evidence type="ECO:0000256" key="9">
    <source>
        <dbReference type="HAMAP-Rule" id="MF_00237"/>
    </source>
</evidence>
<reference evidence="11 12" key="1">
    <citation type="submission" date="2022-10" db="EMBL/GenBank/DDBJ databases">
        <title>Roseococcus glaciei nov., sp. nov., isolated from glacier.</title>
        <authorList>
            <person name="Liu Q."/>
            <person name="Xin Y.-H."/>
        </authorList>
    </citation>
    <scope>NUCLEOTIDE SEQUENCE [LARGE SCALE GENOMIC DNA]</scope>
    <source>
        <strain evidence="11 12">MDT2-1-1</strain>
    </source>
</reference>
<feature type="compositionally biased region" description="Pro residues" evidence="10">
    <location>
        <begin position="152"/>
        <end position="174"/>
    </location>
</feature>
<name>A0ABT3NVV5_9PROT</name>
<proteinExistence type="inferred from homology"/>
<gene>
    <name evidence="9 11" type="primary">tatB</name>
    <name evidence="11" type="ORF">OF850_11685</name>
</gene>
<evidence type="ECO:0000256" key="2">
    <source>
        <dbReference type="ARBA" id="ARBA00022448"/>
    </source>
</evidence>
<comment type="subcellular location">
    <subcellularLocation>
        <location evidence="9">Cell membrane</location>
        <topology evidence="9">Single-pass membrane protein</topology>
    </subcellularLocation>
    <subcellularLocation>
        <location evidence="1">Membrane</location>
        <topology evidence="1">Single-pass membrane protein</topology>
    </subcellularLocation>
</comment>
<dbReference type="Gene3D" id="1.20.5.3310">
    <property type="match status" value="1"/>
</dbReference>
<keyword evidence="7 9" id="KW-0811">Translocation</keyword>
<dbReference type="NCBIfam" id="TIGR01410">
    <property type="entry name" value="tatB"/>
    <property type="match status" value="1"/>
</dbReference>
<dbReference type="InterPro" id="IPR003369">
    <property type="entry name" value="TatA/B/E"/>
</dbReference>
<comment type="similarity">
    <text evidence="9">Belongs to the TatB family.</text>
</comment>